<dbReference type="KEGG" id="nsg:H3L94_09500"/>
<dbReference type="PANTHER" id="PTHR40114:SF1">
    <property type="entry name" value="SLR0698 PROTEIN"/>
    <property type="match status" value="1"/>
</dbReference>
<dbReference type="SUPFAM" id="SSF55154">
    <property type="entry name" value="CYTH-like phosphatases"/>
    <property type="match status" value="1"/>
</dbReference>
<dbReference type="PROSITE" id="PS51707">
    <property type="entry name" value="CYTH"/>
    <property type="match status" value="1"/>
</dbReference>
<dbReference type="EMBL" id="CP059567">
    <property type="protein sequence ID" value="QMT40077.1"/>
    <property type="molecule type" value="Genomic_DNA"/>
</dbReference>
<dbReference type="PANTHER" id="PTHR40114">
    <property type="entry name" value="SLR0698 PROTEIN"/>
    <property type="match status" value="1"/>
</dbReference>
<dbReference type="SMART" id="SM01118">
    <property type="entry name" value="CYTH"/>
    <property type="match status" value="1"/>
</dbReference>
<feature type="domain" description="CYTH" evidence="2">
    <location>
        <begin position="2"/>
        <end position="151"/>
    </location>
</feature>
<gene>
    <name evidence="3" type="ORF">H3L94_09500</name>
</gene>
<sequence>MSIEIERRFLLANNDWRALAGAPQILRQGYLKVDKACSIRVRISGSQAWLTLKGYLSDVSRSEFEYPIPLADAEAILSGLCPFKLEKHRYTVSYQGFTFEIDEYLGENAPLVVAELELPDENTPYPRPAWLGEEITSHGHYTNAYLSKHPYSSWPSAQS</sequence>
<feature type="active site" description="Proton acceptor" evidence="1">
    <location>
        <position position="30"/>
    </location>
</feature>
<dbReference type="Pfam" id="PF01928">
    <property type="entry name" value="CYTH"/>
    <property type="match status" value="1"/>
</dbReference>
<protein>
    <submittedName>
        <fullName evidence="3">CYTH domain-containing protein</fullName>
    </submittedName>
</protein>
<dbReference type="AlphaFoldDB" id="A0A7D7N8M2"/>
<dbReference type="PIRSF" id="PIRSF016487">
    <property type="entry name" value="CYTH_UCP016487"/>
    <property type="match status" value="1"/>
</dbReference>
<reference evidence="3 4" key="1">
    <citation type="submission" date="2020-07" db="EMBL/GenBank/DDBJ databases">
        <title>Genomic diversity of species in the Neisseriaceae family.</title>
        <authorList>
            <person name="Vincent A.T."/>
            <person name="Bernet E."/>
            <person name="Veyrier F.J."/>
        </authorList>
    </citation>
    <scope>NUCLEOTIDE SEQUENCE [LARGE SCALE GENOMIC DNA]</scope>
    <source>
        <strain evidence="3 4">DSM 22244</strain>
    </source>
</reference>
<dbReference type="InterPro" id="IPR023577">
    <property type="entry name" value="CYTH_domain"/>
</dbReference>
<evidence type="ECO:0000313" key="3">
    <source>
        <dbReference type="EMBL" id="QMT40077.1"/>
    </source>
</evidence>
<name>A0A7D7N8M2_9NEIS</name>
<dbReference type="InterPro" id="IPR033469">
    <property type="entry name" value="CYTH-like_dom_sf"/>
</dbReference>
<accession>A0A7D7N8M2</accession>
<proteinExistence type="predicted"/>
<dbReference type="RefSeq" id="WP_182121821.1">
    <property type="nucleotide sequence ID" value="NZ_CP059567.1"/>
</dbReference>
<evidence type="ECO:0000313" key="4">
    <source>
        <dbReference type="Proteomes" id="UP000514752"/>
    </source>
</evidence>
<dbReference type="Proteomes" id="UP000514752">
    <property type="component" value="Chromosome"/>
</dbReference>
<organism evidence="3 4">
    <name type="scientific">Neisseria shayeganii</name>
    <dbReference type="NCBI Taxonomy" id="607712"/>
    <lineage>
        <taxon>Bacteria</taxon>
        <taxon>Pseudomonadati</taxon>
        <taxon>Pseudomonadota</taxon>
        <taxon>Betaproteobacteria</taxon>
        <taxon>Neisseriales</taxon>
        <taxon>Neisseriaceae</taxon>
        <taxon>Neisseria</taxon>
    </lineage>
</organism>
<dbReference type="InterPro" id="IPR012042">
    <property type="entry name" value="NeuTTM/CthTTM-like"/>
</dbReference>
<evidence type="ECO:0000259" key="2">
    <source>
        <dbReference type="PROSITE" id="PS51707"/>
    </source>
</evidence>
<dbReference type="Gene3D" id="2.40.320.10">
    <property type="entry name" value="Hypothetical Protein Pfu-838710-001"/>
    <property type="match status" value="1"/>
</dbReference>
<evidence type="ECO:0000256" key="1">
    <source>
        <dbReference type="PIRSR" id="PIRSR016487-1"/>
    </source>
</evidence>
<dbReference type="CDD" id="cd07891">
    <property type="entry name" value="CYTH-like_CthTTM-like_1"/>
    <property type="match status" value="1"/>
</dbReference>